<reference evidence="5 6" key="1">
    <citation type="submission" date="2015-06" db="EMBL/GenBank/DDBJ databases">
        <title>Draft genome assembly of filamentous brackish cyanobacterium Limnoraphis robusta strain CS-951.</title>
        <authorList>
            <person name="Willis A."/>
            <person name="Parks M."/>
            <person name="Burford M.A."/>
        </authorList>
    </citation>
    <scope>NUCLEOTIDE SEQUENCE [LARGE SCALE GENOMIC DNA]</scope>
    <source>
        <strain evidence="5 6">CS-951</strain>
    </source>
</reference>
<dbReference type="GO" id="GO:0005886">
    <property type="term" value="C:plasma membrane"/>
    <property type="evidence" value="ECO:0007669"/>
    <property type="project" value="UniProtKB-SubCell"/>
</dbReference>
<dbReference type="InterPro" id="IPR049278">
    <property type="entry name" value="MS_channel_C"/>
</dbReference>
<keyword evidence="2" id="KW-0472">Membrane</keyword>
<evidence type="ECO:0000256" key="2">
    <source>
        <dbReference type="ARBA" id="ARBA00022475"/>
    </source>
</evidence>
<evidence type="ECO:0000313" key="6">
    <source>
        <dbReference type="Proteomes" id="UP000033607"/>
    </source>
</evidence>
<dbReference type="GO" id="GO:0008381">
    <property type="term" value="F:mechanosensitive monoatomic ion channel activity"/>
    <property type="evidence" value="ECO:0007669"/>
    <property type="project" value="InterPro"/>
</dbReference>
<proteinExistence type="predicted"/>
<keyword evidence="2" id="KW-1003">Cell membrane</keyword>
<dbReference type="InterPro" id="IPR045276">
    <property type="entry name" value="YbiO_bact"/>
</dbReference>
<comment type="subcellular location">
    <subcellularLocation>
        <location evidence="1">Cell membrane</location>
    </subcellularLocation>
</comment>
<dbReference type="FunFam" id="3.30.70.100:FF:000018">
    <property type="entry name" value="MscS mechanosensitive ion channel"/>
    <property type="match status" value="1"/>
</dbReference>
<organism evidence="5 6">
    <name type="scientific">Limnoraphis robusta CS-951</name>
    <dbReference type="NCBI Taxonomy" id="1637645"/>
    <lineage>
        <taxon>Bacteria</taxon>
        <taxon>Bacillati</taxon>
        <taxon>Cyanobacteriota</taxon>
        <taxon>Cyanophyceae</taxon>
        <taxon>Oscillatoriophycideae</taxon>
        <taxon>Oscillatoriales</taxon>
        <taxon>Sirenicapillariaceae</taxon>
        <taxon>Limnoraphis</taxon>
    </lineage>
</organism>
<dbReference type="AlphaFoldDB" id="A0A0J9EZ81"/>
<dbReference type="PANTHER" id="PTHR30460">
    <property type="entry name" value="MODERATE CONDUCTANCE MECHANOSENSITIVE CHANNEL YBIO"/>
    <property type="match status" value="1"/>
</dbReference>
<comment type="caution">
    <text evidence="5">The sequence shown here is derived from an EMBL/GenBank/DDBJ whole genome shotgun (WGS) entry which is preliminary data.</text>
</comment>
<evidence type="ECO:0000256" key="3">
    <source>
        <dbReference type="SAM" id="MobiDB-lite"/>
    </source>
</evidence>
<feature type="compositionally biased region" description="Basic and acidic residues" evidence="3">
    <location>
        <begin position="132"/>
        <end position="141"/>
    </location>
</feature>
<dbReference type="PANTHER" id="PTHR30460:SF0">
    <property type="entry name" value="MODERATE CONDUCTANCE MECHANOSENSITIVE CHANNEL YBIO"/>
    <property type="match status" value="1"/>
</dbReference>
<evidence type="ECO:0000259" key="4">
    <source>
        <dbReference type="Pfam" id="PF21082"/>
    </source>
</evidence>
<dbReference type="Gene3D" id="3.30.70.100">
    <property type="match status" value="1"/>
</dbReference>
<evidence type="ECO:0000256" key="1">
    <source>
        <dbReference type="ARBA" id="ARBA00004236"/>
    </source>
</evidence>
<name>A0A0J9EZ81_9CYAN</name>
<protein>
    <recommendedName>
        <fullName evidence="4">Mechanosensitive ion channel MscS C-terminal domain-containing protein</fullName>
    </recommendedName>
</protein>
<dbReference type="PATRIC" id="fig|1637645.4.peg.2811"/>
<sequence>MTHLRGDEGRLISIPNGNIDIVQNLTKEWSRVDFKIEIAYDADVKHALEVIHQVAEEMRCEPQWQDLILEPASILGVDGITHNGILIQVWIKTQPIQQWAVGREFRLRIKLAFDREGIAIGMPQRLLWHHEEESSHNDGNGHHSQLRSSSKNNDN</sequence>
<evidence type="ECO:0000313" key="5">
    <source>
        <dbReference type="EMBL" id="KMW70510.1"/>
    </source>
</evidence>
<dbReference type="InterPro" id="IPR011066">
    <property type="entry name" value="MscS_channel_C_sf"/>
</dbReference>
<feature type="compositionally biased region" description="Polar residues" evidence="3">
    <location>
        <begin position="142"/>
        <end position="155"/>
    </location>
</feature>
<gene>
    <name evidence="5" type="ORF">WN50_34720</name>
</gene>
<accession>A0A0J9EZ81</accession>
<dbReference type="EMBL" id="LATL02000139">
    <property type="protein sequence ID" value="KMW70510.1"/>
    <property type="molecule type" value="Genomic_DNA"/>
</dbReference>
<dbReference type="Proteomes" id="UP000033607">
    <property type="component" value="Unassembled WGS sequence"/>
</dbReference>
<feature type="region of interest" description="Disordered" evidence="3">
    <location>
        <begin position="132"/>
        <end position="155"/>
    </location>
</feature>
<dbReference type="Pfam" id="PF21082">
    <property type="entry name" value="MS_channel_3rd"/>
    <property type="match status" value="1"/>
</dbReference>
<dbReference type="SUPFAM" id="SSF82689">
    <property type="entry name" value="Mechanosensitive channel protein MscS (YggB), C-terminal domain"/>
    <property type="match status" value="1"/>
</dbReference>
<feature type="domain" description="Mechanosensitive ion channel MscS C-terminal" evidence="4">
    <location>
        <begin position="32"/>
        <end position="120"/>
    </location>
</feature>